<sequence length="69" mass="7358">MEMMMSSRSNGSAGAGMKESSSSSKKKISSRKLGGILVIGLGGRLIGPIPLRPINRSNSSRRLITKVKR</sequence>
<dbReference type="Proteomes" id="UP001281410">
    <property type="component" value="Unassembled WGS sequence"/>
</dbReference>
<feature type="compositionally biased region" description="Polar residues" evidence="1">
    <location>
        <begin position="1"/>
        <end position="10"/>
    </location>
</feature>
<evidence type="ECO:0000313" key="3">
    <source>
        <dbReference type="Proteomes" id="UP001281410"/>
    </source>
</evidence>
<keyword evidence="3" id="KW-1185">Reference proteome</keyword>
<reference evidence="2" key="1">
    <citation type="journal article" date="2023" name="Plant J.">
        <title>Genome sequences and population genomics provide insights into the demographic history, inbreeding, and mutation load of two 'living fossil' tree species of Dipteronia.</title>
        <authorList>
            <person name="Feng Y."/>
            <person name="Comes H.P."/>
            <person name="Chen J."/>
            <person name="Zhu S."/>
            <person name="Lu R."/>
            <person name="Zhang X."/>
            <person name="Li P."/>
            <person name="Qiu J."/>
            <person name="Olsen K.M."/>
            <person name="Qiu Y."/>
        </authorList>
    </citation>
    <scope>NUCLEOTIDE SEQUENCE</scope>
    <source>
        <strain evidence="2">NBL</strain>
    </source>
</reference>
<dbReference type="AlphaFoldDB" id="A0AAE0E6D6"/>
<feature type="region of interest" description="Disordered" evidence="1">
    <location>
        <begin position="1"/>
        <end position="30"/>
    </location>
</feature>
<evidence type="ECO:0000313" key="2">
    <source>
        <dbReference type="EMBL" id="KAK3212120.1"/>
    </source>
</evidence>
<feature type="region of interest" description="Disordered" evidence="1">
    <location>
        <begin position="50"/>
        <end position="69"/>
    </location>
</feature>
<accession>A0AAE0E6D6</accession>
<feature type="compositionally biased region" description="Low complexity" evidence="1">
    <location>
        <begin position="11"/>
        <end position="23"/>
    </location>
</feature>
<gene>
    <name evidence="2" type="ORF">Dsin_016826</name>
</gene>
<comment type="caution">
    <text evidence="2">The sequence shown here is derived from an EMBL/GenBank/DDBJ whole genome shotgun (WGS) entry which is preliminary data.</text>
</comment>
<evidence type="ECO:0000256" key="1">
    <source>
        <dbReference type="SAM" id="MobiDB-lite"/>
    </source>
</evidence>
<organism evidence="2 3">
    <name type="scientific">Dipteronia sinensis</name>
    <dbReference type="NCBI Taxonomy" id="43782"/>
    <lineage>
        <taxon>Eukaryota</taxon>
        <taxon>Viridiplantae</taxon>
        <taxon>Streptophyta</taxon>
        <taxon>Embryophyta</taxon>
        <taxon>Tracheophyta</taxon>
        <taxon>Spermatophyta</taxon>
        <taxon>Magnoliopsida</taxon>
        <taxon>eudicotyledons</taxon>
        <taxon>Gunneridae</taxon>
        <taxon>Pentapetalae</taxon>
        <taxon>rosids</taxon>
        <taxon>malvids</taxon>
        <taxon>Sapindales</taxon>
        <taxon>Sapindaceae</taxon>
        <taxon>Hippocastanoideae</taxon>
        <taxon>Acereae</taxon>
        <taxon>Dipteronia</taxon>
    </lineage>
</organism>
<proteinExistence type="predicted"/>
<name>A0AAE0E6D6_9ROSI</name>
<dbReference type="EMBL" id="JANJYJ010000005">
    <property type="protein sequence ID" value="KAK3212120.1"/>
    <property type="molecule type" value="Genomic_DNA"/>
</dbReference>
<protein>
    <submittedName>
        <fullName evidence="2">Uncharacterized protein</fullName>
    </submittedName>
</protein>